<proteinExistence type="predicted"/>
<name>A0A370LC19_9HYPH</name>
<dbReference type="Proteomes" id="UP000255207">
    <property type="component" value="Unassembled WGS sequence"/>
</dbReference>
<comment type="caution">
    <text evidence="1">The sequence shown here is derived from an EMBL/GenBank/DDBJ whole genome shotgun (WGS) entry which is preliminary data.</text>
</comment>
<evidence type="ECO:0000313" key="1">
    <source>
        <dbReference type="EMBL" id="RDJ29441.1"/>
    </source>
</evidence>
<evidence type="ECO:0000313" key="2">
    <source>
        <dbReference type="Proteomes" id="UP000255207"/>
    </source>
</evidence>
<evidence type="ECO:0008006" key="3">
    <source>
        <dbReference type="Google" id="ProtNLM"/>
    </source>
</evidence>
<dbReference type="OrthoDB" id="8162270at2"/>
<dbReference type="RefSeq" id="WP_114827559.1">
    <property type="nucleotide sequence ID" value="NZ_QQTO01000019.1"/>
</dbReference>
<gene>
    <name evidence="1" type="ORF">DWE98_02505</name>
</gene>
<reference evidence="2" key="1">
    <citation type="submission" date="2018-07" db="EMBL/GenBank/DDBJ databases">
        <authorList>
            <person name="Safronova V.I."/>
            <person name="Chirak E.R."/>
            <person name="Sazanova A.L."/>
        </authorList>
    </citation>
    <scope>NUCLEOTIDE SEQUENCE [LARGE SCALE GENOMIC DNA]</scope>
    <source>
        <strain evidence="2">RCAM04685</strain>
    </source>
</reference>
<dbReference type="EMBL" id="QQTP01000001">
    <property type="protein sequence ID" value="RDJ29441.1"/>
    <property type="molecule type" value="Genomic_DNA"/>
</dbReference>
<protein>
    <recommendedName>
        <fullName evidence="3">Flagellar protein FlgN</fullName>
    </recommendedName>
</protein>
<sequence>MTLPAIAAPSETRSLALPEPLDATAPVALEGEILTERNTSPGTALALWNVLERLEQALDRETSELRALKTADLNRMNETKSRLLLDVSRAVRAVREDIADERLLARLSSLRLKLEHNRLAIAMHLDAVREIAGAMAATLIDAESDGTYSARMSAQLAPQLARVSGR</sequence>
<keyword evidence="2" id="KW-1185">Reference proteome</keyword>
<accession>A0A370LC19</accession>
<dbReference type="AlphaFoldDB" id="A0A370LC19"/>
<organism evidence="1 2">
    <name type="scientific">Bosea caraganae</name>
    <dbReference type="NCBI Taxonomy" id="2763117"/>
    <lineage>
        <taxon>Bacteria</taxon>
        <taxon>Pseudomonadati</taxon>
        <taxon>Pseudomonadota</taxon>
        <taxon>Alphaproteobacteria</taxon>
        <taxon>Hyphomicrobiales</taxon>
        <taxon>Boseaceae</taxon>
        <taxon>Bosea</taxon>
    </lineage>
</organism>